<dbReference type="Proteomes" id="UP000248817">
    <property type="component" value="Unassembled WGS sequence"/>
</dbReference>
<proteinExistence type="predicted"/>
<reference evidence="1 2" key="1">
    <citation type="submission" date="2018-02" db="EMBL/GenBank/DDBJ databases">
        <title>The genomes of Aspergillus section Nigri reveals drivers in fungal speciation.</title>
        <authorList>
            <consortium name="DOE Joint Genome Institute"/>
            <person name="Vesth T.C."/>
            <person name="Nybo J."/>
            <person name="Theobald S."/>
            <person name="Brandl J."/>
            <person name="Frisvad J.C."/>
            <person name="Nielsen K.F."/>
            <person name="Lyhne E.K."/>
            <person name="Kogle M.E."/>
            <person name="Kuo A."/>
            <person name="Riley R."/>
            <person name="Clum A."/>
            <person name="Nolan M."/>
            <person name="Lipzen A."/>
            <person name="Salamov A."/>
            <person name="Henrissat B."/>
            <person name="Wiebenga A."/>
            <person name="De vries R.P."/>
            <person name="Grigoriev I.V."/>
            <person name="Mortensen U.H."/>
            <person name="Andersen M.R."/>
            <person name="Baker S.E."/>
        </authorList>
    </citation>
    <scope>NUCLEOTIDE SEQUENCE [LARGE SCALE GENOMIC DNA]</scope>
    <source>
        <strain evidence="1 2">CBS 114.80</strain>
    </source>
</reference>
<keyword evidence="2" id="KW-1185">Reference proteome</keyword>
<dbReference type="EMBL" id="KZ825575">
    <property type="protein sequence ID" value="PYI27209.1"/>
    <property type="molecule type" value="Genomic_DNA"/>
</dbReference>
<sequence length="218" mass="23928">MIVRNPPIACHDRDDQFVTTLASIRLMMLSPEMKAVPRQRAISIPIPSPDCQSDPMILHPSLAGLFILCPCVQGFPSGHNRSRAIDKLSRASKPATQEGPVSLSPIKPQASLRRLGTATRVLYAHPVDSRRDWPVVNVRSSPKGLSYLQSVRPRGRRAAVLPLTRPPFVVEATVYNCLLRHRKLSFTGRSLFTVAGLANATRLQKGVGEGFQPIGSPR</sequence>
<protein>
    <submittedName>
        <fullName evidence="1">Uncharacterized protein</fullName>
    </submittedName>
</protein>
<dbReference type="AlphaFoldDB" id="A0A2V5HS34"/>
<accession>A0A2V5HS34</accession>
<evidence type="ECO:0000313" key="2">
    <source>
        <dbReference type="Proteomes" id="UP000248817"/>
    </source>
</evidence>
<gene>
    <name evidence="1" type="ORF">BP00DRAFT_31780</name>
</gene>
<organism evidence="1 2">
    <name type="scientific">Aspergillus indologenus CBS 114.80</name>
    <dbReference type="NCBI Taxonomy" id="1450541"/>
    <lineage>
        <taxon>Eukaryota</taxon>
        <taxon>Fungi</taxon>
        <taxon>Dikarya</taxon>
        <taxon>Ascomycota</taxon>
        <taxon>Pezizomycotina</taxon>
        <taxon>Eurotiomycetes</taxon>
        <taxon>Eurotiomycetidae</taxon>
        <taxon>Eurotiales</taxon>
        <taxon>Aspergillaceae</taxon>
        <taxon>Aspergillus</taxon>
        <taxon>Aspergillus subgen. Circumdati</taxon>
    </lineage>
</organism>
<evidence type="ECO:0000313" key="1">
    <source>
        <dbReference type="EMBL" id="PYI27209.1"/>
    </source>
</evidence>
<name>A0A2V5HS34_9EURO</name>